<sequence>MPFITRIVAIYFFLLLAVSAIAKAPHLSTKELATPPPRIIRACCSFGVDLSYAGIPFAKRNDITSISQMGEHHYLGGKEEGNGIIYTKRGGFIDLGHMRDCADWTAYLYKLIQSKQENPTPTLIALGTEGGTKTLELDIPSEIDSMVIYQVAGKIAYELSLWHEIATWFGVSYIPMLPERYSSFSPEDLYSNLLGVELGINALKSDLDYNDAMTQLINQMMVTLEAVTSLEETHYAMEEVENFWWTRTKSLPNKKILIERYTETDCYLLPWLVPSEINILPAYKLMKPEDYLSDFYELKIKLNHKFPLKYIMPDNEKRTITQNDFGRFITYIDNDLSNLTEKMLRQTLRKQKRKDLKLNTVDPSS</sequence>
<protein>
    <submittedName>
        <fullName evidence="1">DUF4056 domain-containing protein</fullName>
    </submittedName>
</protein>
<dbReference type="InterPro" id="IPR025130">
    <property type="entry name" value="DUF4056"/>
</dbReference>
<evidence type="ECO:0000313" key="1">
    <source>
        <dbReference type="EMBL" id="MCY1722052.1"/>
    </source>
</evidence>
<gene>
    <name evidence="1" type="ORF">OU798_16980</name>
</gene>
<keyword evidence="2" id="KW-1185">Reference proteome</keyword>
<dbReference type="AlphaFoldDB" id="A0A9X3J7J4"/>
<organism evidence="1 2">
    <name type="scientific">Draconibacterium aestuarii</name>
    <dbReference type="NCBI Taxonomy" id="2998507"/>
    <lineage>
        <taxon>Bacteria</taxon>
        <taxon>Pseudomonadati</taxon>
        <taxon>Bacteroidota</taxon>
        <taxon>Bacteroidia</taxon>
        <taxon>Marinilabiliales</taxon>
        <taxon>Prolixibacteraceae</taxon>
        <taxon>Draconibacterium</taxon>
    </lineage>
</organism>
<dbReference type="Proteomes" id="UP001145087">
    <property type="component" value="Unassembled WGS sequence"/>
</dbReference>
<dbReference type="Pfam" id="PF13265">
    <property type="entry name" value="DUF4056"/>
    <property type="match status" value="1"/>
</dbReference>
<proteinExistence type="predicted"/>
<evidence type="ECO:0000313" key="2">
    <source>
        <dbReference type="Proteomes" id="UP001145087"/>
    </source>
</evidence>
<dbReference type="EMBL" id="JAPOHD010000030">
    <property type="protein sequence ID" value="MCY1722052.1"/>
    <property type="molecule type" value="Genomic_DNA"/>
</dbReference>
<name>A0A9X3J7J4_9BACT</name>
<reference evidence="1" key="1">
    <citation type="submission" date="2022-11" db="EMBL/GenBank/DDBJ databases">
        <title>Marilongibacter aestuarii gen. nov., sp. nov., isolated from tidal flat sediment.</title>
        <authorList>
            <person name="Jiayan W."/>
        </authorList>
    </citation>
    <scope>NUCLEOTIDE SEQUENCE</scope>
    <source>
        <strain evidence="1">Z1-6</strain>
    </source>
</reference>
<dbReference type="RefSeq" id="WP_343334382.1">
    <property type="nucleotide sequence ID" value="NZ_JAPOHD010000030.1"/>
</dbReference>
<comment type="caution">
    <text evidence="1">The sequence shown here is derived from an EMBL/GenBank/DDBJ whole genome shotgun (WGS) entry which is preliminary data.</text>
</comment>
<accession>A0A9X3J7J4</accession>